<keyword evidence="2" id="KW-1185">Reference proteome</keyword>
<evidence type="ECO:0008006" key="3">
    <source>
        <dbReference type="Google" id="ProtNLM"/>
    </source>
</evidence>
<dbReference type="CDD" id="cd10170">
    <property type="entry name" value="ASKHA_NBD_HSP70"/>
    <property type="match status" value="1"/>
</dbReference>
<sequence length="623" mass="70264">MAAPRNRLVIGLDYGTTFTGIAFQSLTGIEGELDVDEFNIVDIWPPRVTSEKVPSEISYSPAPGRERQWGYDISQPADMDRGALKLRWTKLELDQQGRTEELRMILDALNGMKNLSLTEIERSHGIPDYPAMSPVDIVADYLSKVREYLLETLPRDHGVAREYLDTIDIDLVITVPAIWSDAAKNRTFRAVQKAQFDQRHFKRLRNIILVSEPEAAAFYALRSHKLHEEDESMVPGDCFVVCDAGGGTVDLISYTVKQVHPVLQLEEVALGTGDKCGASLIDRGFIKWLAVKLGEEDFKKISERSPEQEIGSHSIVEPKMKSILAQFELLKMHFTGRGSQNGTYIRLPAPLVGLHIPSRGIHHGDVYLNDTDYLEMFRPCIFRTKELILSQLHQVKQRVGYHAKCVFLTGGFGASVHLQNELRSSLDMRRISLKEVSRPWSAVVRGAVAKGLEPHSDSLISMRKCRRSYGIATSQPFSNFKHANEDEYDDPFDGTKKAKDQMLWLIKKGDALLSNTPKHAEVNLCQCFGLRDSKKFRTSLVSCDLNDPPARLDDVPKATRSIAKIEYDLTPIPVGRFKAFRAASNGQPYFRAFLKLEIQIKETVQVKVLFDKQELTGVSIEYQ</sequence>
<dbReference type="EMBL" id="ML994615">
    <property type="protein sequence ID" value="KAF2192229.1"/>
    <property type="molecule type" value="Genomic_DNA"/>
</dbReference>
<accession>A0A6A6EN92</accession>
<evidence type="ECO:0000313" key="2">
    <source>
        <dbReference type="Proteomes" id="UP000800200"/>
    </source>
</evidence>
<organism evidence="1 2">
    <name type="scientific">Zopfia rhizophila CBS 207.26</name>
    <dbReference type="NCBI Taxonomy" id="1314779"/>
    <lineage>
        <taxon>Eukaryota</taxon>
        <taxon>Fungi</taxon>
        <taxon>Dikarya</taxon>
        <taxon>Ascomycota</taxon>
        <taxon>Pezizomycotina</taxon>
        <taxon>Dothideomycetes</taxon>
        <taxon>Dothideomycetes incertae sedis</taxon>
        <taxon>Zopfiaceae</taxon>
        <taxon>Zopfia</taxon>
    </lineage>
</organism>
<dbReference type="Gene3D" id="3.30.420.40">
    <property type="match status" value="1"/>
</dbReference>
<dbReference type="SUPFAM" id="SSF53067">
    <property type="entry name" value="Actin-like ATPase domain"/>
    <property type="match status" value="2"/>
</dbReference>
<evidence type="ECO:0000313" key="1">
    <source>
        <dbReference type="EMBL" id="KAF2192229.1"/>
    </source>
</evidence>
<dbReference type="Proteomes" id="UP000800200">
    <property type="component" value="Unassembled WGS sequence"/>
</dbReference>
<name>A0A6A6EN92_9PEZI</name>
<dbReference type="OrthoDB" id="2963168at2759"/>
<dbReference type="PANTHER" id="PTHR14187">
    <property type="entry name" value="ALPHA KINASE/ELONGATION FACTOR 2 KINASE"/>
    <property type="match status" value="1"/>
</dbReference>
<gene>
    <name evidence="1" type="ORF">K469DRAFT_620267</name>
</gene>
<proteinExistence type="predicted"/>
<dbReference type="AlphaFoldDB" id="A0A6A6EN92"/>
<dbReference type="InterPro" id="IPR043129">
    <property type="entry name" value="ATPase_NBD"/>
</dbReference>
<dbReference type="PANTHER" id="PTHR14187:SF82">
    <property type="entry name" value="FAMILY CHAPERONE, PUTATIVE (AFU_ORTHOLOGUE AFUA_7G08575)-RELATED"/>
    <property type="match status" value="1"/>
</dbReference>
<reference evidence="1" key="1">
    <citation type="journal article" date="2020" name="Stud. Mycol.">
        <title>101 Dothideomycetes genomes: a test case for predicting lifestyles and emergence of pathogens.</title>
        <authorList>
            <person name="Haridas S."/>
            <person name="Albert R."/>
            <person name="Binder M."/>
            <person name="Bloem J."/>
            <person name="Labutti K."/>
            <person name="Salamov A."/>
            <person name="Andreopoulos B."/>
            <person name="Baker S."/>
            <person name="Barry K."/>
            <person name="Bills G."/>
            <person name="Bluhm B."/>
            <person name="Cannon C."/>
            <person name="Castanera R."/>
            <person name="Culley D."/>
            <person name="Daum C."/>
            <person name="Ezra D."/>
            <person name="Gonzalez J."/>
            <person name="Henrissat B."/>
            <person name="Kuo A."/>
            <person name="Liang C."/>
            <person name="Lipzen A."/>
            <person name="Lutzoni F."/>
            <person name="Magnuson J."/>
            <person name="Mondo S."/>
            <person name="Nolan M."/>
            <person name="Ohm R."/>
            <person name="Pangilinan J."/>
            <person name="Park H.-J."/>
            <person name="Ramirez L."/>
            <person name="Alfaro M."/>
            <person name="Sun H."/>
            <person name="Tritt A."/>
            <person name="Yoshinaga Y."/>
            <person name="Zwiers L.-H."/>
            <person name="Turgeon B."/>
            <person name="Goodwin S."/>
            <person name="Spatafora J."/>
            <person name="Crous P."/>
            <person name="Grigoriev I."/>
        </authorList>
    </citation>
    <scope>NUCLEOTIDE SEQUENCE</scope>
    <source>
        <strain evidence="1">CBS 207.26</strain>
    </source>
</reference>
<protein>
    <recommendedName>
        <fullName evidence="3">Actin-like ATPase domain-containing protein</fullName>
    </recommendedName>
</protein>